<comment type="function">
    <text evidence="7">Part of the tripartite ATP-independent periplasmic (TRAP) transport system.</text>
</comment>
<organism evidence="9 10">
    <name type="scientific">Teichococcus rhizosphaerae</name>
    <dbReference type="NCBI Taxonomy" id="1335062"/>
    <lineage>
        <taxon>Bacteria</taxon>
        <taxon>Pseudomonadati</taxon>
        <taxon>Pseudomonadota</taxon>
        <taxon>Alphaproteobacteria</taxon>
        <taxon>Acetobacterales</taxon>
        <taxon>Roseomonadaceae</taxon>
        <taxon>Roseomonas</taxon>
    </lineage>
</organism>
<keyword evidence="6 7" id="KW-0472">Membrane</keyword>
<proteinExistence type="inferred from homology"/>
<feature type="transmembrane region" description="Helical" evidence="7">
    <location>
        <begin position="137"/>
        <end position="160"/>
    </location>
</feature>
<reference evidence="9 10" key="1">
    <citation type="submission" date="2017-10" db="EMBL/GenBank/DDBJ databases">
        <authorList>
            <person name="Banno H."/>
            <person name="Chua N.-H."/>
        </authorList>
    </citation>
    <scope>NUCLEOTIDE SEQUENCE [LARGE SCALE GENOMIC DNA]</scope>
    <source>
        <strain evidence="9 10">YW11</strain>
    </source>
</reference>
<dbReference type="GO" id="GO:0005886">
    <property type="term" value="C:plasma membrane"/>
    <property type="evidence" value="ECO:0007669"/>
    <property type="project" value="UniProtKB-SubCell"/>
</dbReference>
<evidence type="ECO:0000256" key="2">
    <source>
        <dbReference type="ARBA" id="ARBA00022448"/>
    </source>
</evidence>
<dbReference type="GO" id="GO:0022857">
    <property type="term" value="F:transmembrane transporter activity"/>
    <property type="evidence" value="ECO:0007669"/>
    <property type="project" value="UniProtKB-UniRule"/>
</dbReference>
<evidence type="ECO:0000256" key="3">
    <source>
        <dbReference type="ARBA" id="ARBA00022475"/>
    </source>
</evidence>
<keyword evidence="10" id="KW-1185">Reference proteome</keyword>
<keyword evidence="7" id="KW-0997">Cell inner membrane</keyword>
<keyword evidence="2 7" id="KW-0813">Transport</keyword>
<comment type="similarity">
    <text evidence="7">Belongs to the TRAP transporter small permease family.</text>
</comment>
<name>A0A2C6ZDK3_9PROT</name>
<dbReference type="AlphaFoldDB" id="A0A2C6ZDK3"/>
<feature type="transmembrane region" description="Helical" evidence="7">
    <location>
        <begin position="57"/>
        <end position="78"/>
    </location>
</feature>
<evidence type="ECO:0000256" key="4">
    <source>
        <dbReference type="ARBA" id="ARBA00022692"/>
    </source>
</evidence>
<protein>
    <recommendedName>
        <fullName evidence="7">TRAP transporter small permease protein</fullName>
    </recommendedName>
</protein>
<evidence type="ECO:0000313" key="9">
    <source>
        <dbReference type="EMBL" id="PHK96561.1"/>
    </source>
</evidence>
<comment type="caution">
    <text evidence="9">The sequence shown here is derived from an EMBL/GenBank/DDBJ whole genome shotgun (WGS) entry which is preliminary data.</text>
</comment>
<comment type="subcellular location">
    <subcellularLocation>
        <location evidence="7">Cell inner membrane</location>
        <topology evidence="7">Multi-pass membrane protein</topology>
    </subcellularLocation>
    <subcellularLocation>
        <location evidence="1">Cell membrane</location>
        <topology evidence="1">Multi-pass membrane protein</topology>
    </subcellularLocation>
</comment>
<evidence type="ECO:0000256" key="7">
    <source>
        <dbReference type="RuleBase" id="RU369079"/>
    </source>
</evidence>
<keyword evidence="4 7" id="KW-0812">Transmembrane</keyword>
<dbReference type="Proteomes" id="UP000223527">
    <property type="component" value="Unassembled WGS sequence"/>
</dbReference>
<gene>
    <name evidence="9" type="ORF">CR162_03030</name>
</gene>
<keyword evidence="3" id="KW-1003">Cell membrane</keyword>
<dbReference type="InterPro" id="IPR055348">
    <property type="entry name" value="DctQ"/>
</dbReference>
<evidence type="ECO:0000256" key="1">
    <source>
        <dbReference type="ARBA" id="ARBA00004651"/>
    </source>
</evidence>
<dbReference type="OrthoDB" id="6183232at2"/>
<evidence type="ECO:0000256" key="5">
    <source>
        <dbReference type="ARBA" id="ARBA00022989"/>
    </source>
</evidence>
<accession>A0A2C6ZDK3</accession>
<evidence type="ECO:0000313" key="10">
    <source>
        <dbReference type="Proteomes" id="UP000223527"/>
    </source>
</evidence>
<dbReference type="EMBL" id="PDNU01000003">
    <property type="protein sequence ID" value="PHK96561.1"/>
    <property type="molecule type" value="Genomic_DNA"/>
</dbReference>
<evidence type="ECO:0000256" key="6">
    <source>
        <dbReference type="ARBA" id="ARBA00023136"/>
    </source>
</evidence>
<feature type="transmembrane region" description="Helical" evidence="7">
    <location>
        <begin position="99"/>
        <end position="117"/>
    </location>
</feature>
<keyword evidence="5 7" id="KW-1133">Transmembrane helix</keyword>
<feature type="domain" description="Tripartite ATP-independent periplasmic transporters DctQ component" evidence="8">
    <location>
        <begin position="34"/>
        <end position="158"/>
    </location>
</feature>
<dbReference type="Pfam" id="PF04290">
    <property type="entry name" value="DctQ"/>
    <property type="match status" value="1"/>
</dbReference>
<sequence>MTGPSAAAPPRGGAIALLCRALMLAGGATLLATALLTVASVLRRWLLGQPIPGDFELVQAGSGLAVFGFLAFGTLRRANILVDTFTGWLPATLCRGIDAFWNLVWAAAAALLAWRMALGALDALRSDTRSMVLSMPLWWAIGLGALALLATALAALRCALRPGEKA</sequence>
<evidence type="ECO:0000259" key="8">
    <source>
        <dbReference type="Pfam" id="PF04290"/>
    </source>
</evidence>
<comment type="subunit">
    <text evidence="7">The complex comprises the extracytoplasmic solute receptor protein and the two transmembrane proteins.</text>
</comment>
<feature type="transmembrane region" description="Helical" evidence="7">
    <location>
        <begin position="21"/>
        <end position="42"/>
    </location>
</feature>